<dbReference type="EMBL" id="CAJJDM010000088">
    <property type="protein sequence ID" value="CAD8090161.1"/>
    <property type="molecule type" value="Genomic_DNA"/>
</dbReference>
<dbReference type="AlphaFoldDB" id="A0A8S1NJ42"/>
<proteinExistence type="predicted"/>
<name>A0A8S1NJ42_PARPR</name>
<comment type="caution">
    <text evidence="1">The sequence shown here is derived from an EMBL/GenBank/DDBJ whole genome shotgun (WGS) entry which is preliminary data.</text>
</comment>
<organism evidence="1 2">
    <name type="scientific">Paramecium primaurelia</name>
    <dbReference type="NCBI Taxonomy" id="5886"/>
    <lineage>
        <taxon>Eukaryota</taxon>
        <taxon>Sar</taxon>
        <taxon>Alveolata</taxon>
        <taxon>Ciliophora</taxon>
        <taxon>Intramacronucleata</taxon>
        <taxon>Oligohymenophorea</taxon>
        <taxon>Peniculida</taxon>
        <taxon>Parameciidae</taxon>
        <taxon>Paramecium</taxon>
    </lineage>
</organism>
<reference evidence="1" key="1">
    <citation type="submission" date="2021-01" db="EMBL/GenBank/DDBJ databases">
        <authorList>
            <consortium name="Genoscope - CEA"/>
            <person name="William W."/>
        </authorList>
    </citation>
    <scope>NUCLEOTIDE SEQUENCE</scope>
</reference>
<evidence type="ECO:0000313" key="2">
    <source>
        <dbReference type="Proteomes" id="UP000688137"/>
    </source>
</evidence>
<keyword evidence="2" id="KW-1185">Reference proteome</keyword>
<protein>
    <submittedName>
        <fullName evidence="1">Uncharacterized protein</fullName>
    </submittedName>
</protein>
<gene>
    <name evidence="1" type="ORF">PPRIM_AZ9-3.1.T0850128</name>
</gene>
<evidence type="ECO:0000313" key="1">
    <source>
        <dbReference type="EMBL" id="CAD8090161.1"/>
    </source>
</evidence>
<sequence>MLTQQIKLFLYYLEYLIKLYESKAGPLGQMEQKRLGTFLRQRAQFKKFDVQSKFEFMFDGYIVKGEIQSCIQDENDGVKRYNDYCYVQPRENDFNVTKTLICLVFNDAIDVIKQDRLEQLIIKKLQINVLKNKNSIIIFITRIMNIKVAYIYFIIKNCQSLLN</sequence>
<accession>A0A8S1NJ42</accession>
<dbReference type="Proteomes" id="UP000688137">
    <property type="component" value="Unassembled WGS sequence"/>
</dbReference>